<evidence type="ECO:0000313" key="9">
    <source>
        <dbReference type="Proteomes" id="UP000736328"/>
    </source>
</evidence>
<dbReference type="GO" id="GO:0008758">
    <property type="term" value="F:UDP-2,3-diacylglucosamine hydrolase activity"/>
    <property type="evidence" value="ECO:0007669"/>
    <property type="project" value="TreeGrafter"/>
</dbReference>
<dbReference type="CDD" id="cd07398">
    <property type="entry name" value="MPP_YbbF-LpxH"/>
    <property type="match status" value="1"/>
</dbReference>
<evidence type="ECO:0000256" key="2">
    <source>
        <dbReference type="ARBA" id="ARBA00022519"/>
    </source>
</evidence>
<dbReference type="SUPFAM" id="SSF56300">
    <property type="entry name" value="Metallo-dependent phosphatases"/>
    <property type="match status" value="1"/>
</dbReference>
<dbReference type="Gene3D" id="3.60.21.10">
    <property type="match status" value="1"/>
</dbReference>
<dbReference type="PANTHER" id="PTHR34990">
    <property type="entry name" value="UDP-2,3-DIACYLGLUCOSAMINE HYDROLASE-RELATED"/>
    <property type="match status" value="1"/>
</dbReference>
<evidence type="ECO:0000256" key="6">
    <source>
        <dbReference type="ARBA" id="ARBA00023211"/>
    </source>
</evidence>
<keyword evidence="3" id="KW-0479">Metal-binding</keyword>
<protein>
    <submittedName>
        <fullName evidence="8">UDP-2,3-diacylglucosamine diphosphatase</fullName>
    </submittedName>
</protein>
<dbReference type="Proteomes" id="UP000736328">
    <property type="component" value="Unassembled WGS sequence"/>
</dbReference>
<dbReference type="GO" id="GO:0046872">
    <property type="term" value="F:metal ion binding"/>
    <property type="evidence" value="ECO:0007669"/>
    <property type="project" value="UniProtKB-KW"/>
</dbReference>
<proteinExistence type="predicted"/>
<evidence type="ECO:0000256" key="1">
    <source>
        <dbReference type="ARBA" id="ARBA00022475"/>
    </source>
</evidence>
<name>A0A933IA72_UNCT6</name>
<dbReference type="InterPro" id="IPR029052">
    <property type="entry name" value="Metallo-depent_PP-like"/>
</dbReference>
<gene>
    <name evidence="8" type="ORF">HY768_04925</name>
</gene>
<sequence>MSRSFYFLSDVHLGAGDPGLERLKVSRLKKLFAIIKDQPGPLYILGDLFDFWFEYRTVVQSEHFEVLAEMLELRRAGVEITLLAGNHDYWTGSFLEQRLGMNIVKDDLTVELDGKKVLLCHGDGLDPSDRDYRILKAALRNPLNIRLFSLIHPDLAVSFAHWFSKVSRTHLTRDKYADQAPLERQAGRLFALGYQAVVFGHTHQPALKEKDGRVFLNLGDFFGNFTYAVYREGKFRLEKIVD</sequence>
<keyword evidence="5" id="KW-0472">Membrane</keyword>
<dbReference type="Pfam" id="PF00149">
    <property type="entry name" value="Metallophos"/>
    <property type="match status" value="1"/>
</dbReference>
<keyword evidence="6" id="KW-0464">Manganese</keyword>
<dbReference type="GO" id="GO:0009245">
    <property type="term" value="P:lipid A biosynthetic process"/>
    <property type="evidence" value="ECO:0007669"/>
    <property type="project" value="TreeGrafter"/>
</dbReference>
<dbReference type="InterPro" id="IPR004843">
    <property type="entry name" value="Calcineurin-like_PHP"/>
</dbReference>
<keyword evidence="4" id="KW-0378">Hydrolase</keyword>
<evidence type="ECO:0000259" key="7">
    <source>
        <dbReference type="Pfam" id="PF00149"/>
    </source>
</evidence>
<dbReference type="AlphaFoldDB" id="A0A933IA72"/>
<evidence type="ECO:0000256" key="3">
    <source>
        <dbReference type="ARBA" id="ARBA00022723"/>
    </source>
</evidence>
<dbReference type="InterPro" id="IPR043461">
    <property type="entry name" value="LpxH-like"/>
</dbReference>
<dbReference type="GO" id="GO:0016020">
    <property type="term" value="C:membrane"/>
    <property type="evidence" value="ECO:0007669"/>
    <property type="project" value="GOC"/>
</dbReference>
<evidence type="ECO:0000256" key="5">
    <source>
        <dbReference type="ARBA" id="ARBA00023136"/>
    </source>
</evidence>
<comment type="caution">
    <text evidence="8">The sequence shown here is derived from an EMBL/GenBank/DDBJ whole genome shotgun (WGS) entry which is preliminary data.</text>
</comment>
<accession>A0A933IA72</accession>
<evidence type="ECO:0000313" key="8">
    <source>
        <dbReference type="EMBL" id="MBI4726554.1"/>
    </source>
</evidence>
<organism evidence="8 9">
    <name type="scientific">candidate division TA06 bacterium</name>
    <dbReference type="NCBI Taxonomy" id="2250710"/>
    <lineage>
        <taxon>Bacteria</taxon>
        <taxon>Bacteria division TA06</taxon>
    </lineage>
</organism>
<keyword evidence="1" id="KW-1003">Cell membrane</keyword>
<evidence type="ECO:0000256" key="4">
    <source>
        <dbReference type="ARBA" id="ARBA00022801"/>
    </source>
</evidence>
<reference evidence="8" key="1">
    <citation type="submission" date="2020-07" db="EMBL/GenBank/DDBJ databases">
        <title>Huge and variable diversity of episymbiotic CPR bacteria and DPANN archaea in groundwater ecosystems.</title>
        <authorList>
            <person name="He C.Y."/>
            <person name="Keren R."/>
            <person name="Whittaker M."/>
            <person name="Farag I.F."/>
            <person name="Doudna J."/>
            <person name="Cate J.H.D."/>
            <person name="Banfield J.F."/>
        </authorList>
    </citation>
    <scope>NUCLEOTIDE SEQUENCE</scope>
    <source>
        <strain evidence="8">NC_groundwater_1520_Pr4_B-0.1um_53_5</strain>
    </source>
</reference>
<dbReference type="EMBL" id="JACQXR010000059">
    <property type="protein sequence ID" value="MBI4726554.1"/>
    <property type="molecule type" value="Genomic_DNA"/>
</dbReference>
<feature type="domain" description="Calcineurin-like phosphoesterase" evidence="7">
    <location>
        <begin position="5"/>
        <end position="205"/>
    </location>
</feature>
<dbReference type="PANTHER" id="PTHR34990:SF1">
    <property type="entry name" value="UDP-2,3-DIACYLGLUCOSAMINE HYDROLASE"/>
    <property type="match status" value="1"/>
</dbReference>
<keyword evidence="2" id="KW-0997">Cell inner membrane</keyword>